<keyword evidence="6" id="KW-1003">Cell membrane</keyword>
<evidence type="ECO:0000259" key="19">
    <source>
        <dbReference type="SMART" id="SM00831"/>
    </source>
</evidence>
<evidence type="ECO:0000256" key="6">
    <source>
        <dbReference type="ARBA" id="ARBA00022475"/>
    </source>
</evidence>
<dbReference type="InterPro" id="IPR018303">
    <property type="entry name" value="ATPase_P-typ_P_site"/>
</dbReference>
<dbReference type="NCBIfam" id="TIGR01494">
    <property type="entry name" value="ATPase_P-type"/>
    <property type="match status" value="2"/>
</dbReference>
<evidence type="ECO:0000256" key="11">
    <source>
        <dbReference type="ARBA" id="ARBA00022840"/>
    </source>
</evidence>
<evidence type="ECO:0000313" key="21">
    <source>
        <dbReference type="Proteomes" id="UP000570851"/>
    </source>
</evidence>
<dbReference type="Gene3D" id="2.70.150.10">
    <property type="entry name" value="Calcium-transporting ATPase, cytoplasmic transduction domain A"/>
    <property type="match status" value="2"/>
</dbReference>
<feature type="transmembrane region" description="Helical" evidence="18">
    <location>
        <begin position="883"/>
        <end position="905"/>
    </location>
</feature>
<evidence type="ECO:0000256" key="18">
    <source>
        <dbReference type="SAM" id="Phobius"/>
    </source>
</evidence>
<dbReference type="SUPFAM" id="SSF81665">
    <property type="entry name" value="Calcium ATPase, transmembrane domain M"/>
    <property type="match status" value="1"/>
</dbReference>
<dbReference type="SFLD" id="SFLDF00027">
    <property type="entry name" value="p-type_atpase"/>
    <property type="match status" value="1"/>
</dbReference>
<comment type="subcellular location">
    <subcellularLocation>
        <location evidence="2">Cell inner membrane</location>
        <topology evidence="2">Multi-pass membrane protein</topology>
    </subcellularLocation>
</comment>
<dbReference type="InterPro" id="IPR008250">
    <property type="entry name" value="ATPase_P-typ_transduc_dom_A_sf"/>
</dbReference>
<feature type="transmembrane region" description="Helical" evidence="18">
    <location>
        <begin position="299"/>
        <end position="320"/>
    </location>
</feature>
<comment type="caution">
    <text evidence="20">The sequence shown here is derived from an EMBL/GenBank/DDBJ whole genome shotgun (WGS) entry which is preliminary data.</text>
</comment>
<evidence type="ECO:0000256" key="15">
    <source>
        <dbReference type="ARBA" id="ARBA00023136"/>
    </source>
</evidence>
<dbReference type="GeneID" id="58724576"/>
<dbReference type="EMBL" id="JACKZP010000025">
    <property type="protein sequence ID" value="MBC1302035.1"/>
    <property type="molecule type" value="Genomic_DNA"/>
</dbReference>
<evidence type="ECO:0000256" key="1">
    <source>
        <dbReference type="ARBA" id="ARBA00003954"/>
    </source>
</evidence>
<dbReference type="SFLD" id="SFLDS00003">
    <property type="entry name" value="Haloacid_Dehalogenase"/>
    <property type="match status" value="1"/>
</dbReference>
<reference evidence="20 21" key="1">
    <citation type="submission" date="2019-11" db="EMBL/GenBank/DDBJ databases">
        <title>Comparison of genomes from free-living endosymbiotic cyanobacteria isolated from Azolla.</title>
        <authorList>
            <person name="Thiel T."/>
            <person name="Pratte B."/>
        </authorList>
    </citation>
    <scope>NUCLEOTIDE SEQUENCE [LARGE SCALE GENOMIC DNA]</scope>
    <source>
        <strain evidence="20 21">N2B</strain>
    </source>
</reference>
<dbReference type="PRINTS" id="PR01836">
    <property type="entry name" value="MGATPASE"/>
</dbReference>
<dbReference type="SFLD" id="SFLDG00002">
    <property type="entry name" value="C1.7:_P-type_atpase_like"/>
    <property type="match status" value="1"/>
</dbReference>
<dbReference type="Gene3D" id="3.40.1110.10">
    <property type="entry name" value="Calcium-transporting ATPase, cytoplasmic domain N"/>
    <property type="match status" value="1"/>
</dbReference>
<dbReference type="Pfam" id="PF00690">
    <property type="entry name" value="Cation_ATPase_N"/>
    <property type="match status" value="1"/>
</dbReference>
<feature type="transmembrane region" description="Helical" evidence="18">
    <location>
        <begin position="817"/>
        <end position="835"/>
    </location>
</feature>
<accession>A0ABR6S6P0</accession>
<dbReference type="InterPro" id="IPR006415">
    <property type="entry name" value="P-type_ATPase_IIIB"/>
</dbReference>
<keyword evidence="9 18" id="KW-0812">Transmembrane</keyword>
<dbReference type="Pfam" id="PF00689">
    <property type="entry name" value="Cation_ATPase_C"/>
    <property type="match status" value="1"/>
</dbReference>
<protein>
    <recommendedName>
        <fullName evidence="5">Magnesium-transporting ATPase, P-type 1</fullName>
        <ecNumber evidence="4">7.2.2.14</ecNumber>
    </recommendedName>
    <alternativeName>
        <fullName evidence="16">Mg(2+) transport ATPase, P-type 1</fullName>
    </alternativeName>
</protein>
<name>A0ABR6S6P0_ANAVA</name>
<dbReference type="SUPFAM" id="SSF56784">
    <property type="entry name" value="HAD-like"/>
    <property type="match status" value="1"/>
</dbReference>
<dbReference type="SMART" id="SM00831">
    <property type="entry name" value="Cation_ATPase_N"/>
    <property type="match status" value="1"/>
</dbReference>
<dbReference type="NCBIfam" id="NF011702">
    <property type="entry name" value="PRK15122.1"/>
    <property type="match status" value="1"/>
</dbReference>
<dbReference type="Proteomes" id="UP000570851">
    <property type="component" value="Unassembled WGS sequence"/>
</dbReference>
<organism evidence="20 21">
    <name type="scientific">Trichormus variabilis N2B</name>
    <dbReference type="NCBI Taxonomy" id="2681315"/>
    <lineage>
        <taxon>Bacteria</taxon>
        <taxon>Bacillati</taxon>
        <taxon>Cyanobacteriota</taxon>
        <taxon>Cyanophyceae</taxon>
        <taxon>Nostocales</taxon>
        <taxon>Nostocaceae</taxon>
        <taxon>Trichormus</taxon>
    </lineage>
</organism>
<feature type="transmembrane region" description="Helical" evidence="18">
    <location>
        <begin position="117"/>
        <end position="133"/>
    </location>
</feature>
<dbReference type="InterPro" id="IPR036412">
    <property type="entry name" value="HAD-like_sf"/>
</dbReference>
<dbReference type="NCBIfam" id="TIGR01524">
    <property type="entry name" value="ATPase-IIIB_Mg"/>
    <property type="match status" value="1"/>
</dbReference>
<feature type="transmembrane region" description="Helical" evidence="18">
    <location>
        <begin position="847"/>
        <end position="871"/>
    </location>
</feature>
<dbReference type="InterPro" id="IPR006068">
    <property type="entry name" value="ATPase_P-typ_cation-transptr_C"/>
</dbReference>
<dbReference type="InterPro" id="IPR023299">
    <property type="entry name" value="ATPase_P-typ_cyto_dom_N"/>
</dbReference>
<dbReference type="InterPro" id="IPR023298">
    <property type="entry name" value="ATPase_P-typ_TM_dom_sf"/>
</dbReference>
<comment type="catalytic activity">
    <reaction evidence="17">
        <text>Mg(2+)(out) + ATP + H2O = Mg(2+)(in) + ADP + phosphate + H(+)</text>
        <dbReference type="Rhea" id="RHEA:10260"/>
        <dbReference type="ChEBI" id="CHEBI:15377"/>
        <dbReference type="ChEBI" id="CHEBI:15378"/>
        <dbReference type="ChEBI" id="CHEBI:18420"/>
        <dbReference type="ChEBI" id="CHEBI:30616"/>
        <dbReference type="ChEBI" id="CHEBI:43474"/>
        <dbReference type="ChEBI" id="CHEBI:456216"/>
        <dbReference type="EC" id="7.2.2.14"/>
    </reaction>
</comment>
<dbReference type="SUPFAM" id="SSF81660">
    <property type="entry name" value="Metal cation-transporting ATPase, ATP-binding domain N"/>
    <property type="match status" value="1"/>
</dbReference>
<evidence type="ECO:0000256" key="5">
    <source>
        <dbReference type="ARBA" id="ARBA00013555"/>
    </source>
</evidence>
<keyword evidence="11" id="KW-0067">ATP-binding</keyword>
<dbReference type="Pfam" id="PF00122">
    <property type="entry name" value="E1-E2_ATPase"/>
    <property type="match status" value="1"/>
</dbReference>
<keyword evidence="7" id="KW-0997">Cell inner membrane</keyword>
<feature type="domain" description="Cation-transporting P-type ATPase N-terminal" evidence="19">
    <location>
        <begin position="41"/>
        <end position="114"/>
    </location>
</feature>
<dbReference type="Gene3D" id="3.40.50.1000">
    <property type="entry name" value="HAD superfamily/HAD-like"/>
    <property type="match status" value="1"/>
</dbReference>
<feature type="transmembrane region" description="Helical" evidence="18">
    <location>
        <begin position="782"/>
        <end position="805"/>
    </location>
</feature>
<evidence type="ECO:0000256" key="14">
    <source>
        <dbReference type="ARBA" id="ARBA00022989"/>
    </source>
</evidence>
<comment type="function">
    <text evidence="1">Mediates magnesium influx to the cytosol.</text>
</comment>
<dbReference type="PROSITE" id="PS00154">
    <property type="entry name" value="ATPASE_E1_E2"/>
    <property type="match status" value="1"/>
</dbReference>
<keyword evidence="13" id="KW-1278">Translocase</keyword>
<evidence type="ECO:0000256" key="17">
    <source>
        <dbReference type="ARBA" id="ARBA00047295"/>
    </source>
</evidence>
<dbReference type="Pfam" id="PF13246">
    <property type="entry name" value="Cation_ATPase"/>
    <property type="match status" value="1"/>
</dbReference>
<dbReference type="InterPro" id="IPR044492">
    <property type="entry name" value="P_typ_ATPase_HD_dom"/>
</dbReference>
<dbReference type="RefSeq" id="WP_011318702.1">
    <property type="nucleotide sequence ID" value="NZ_JACKZP010000025.1"/>
</dbReference>
<feature type="transmembrane region" description="Helical" evidence="18">
    <location>
        <begin position="90"/>
        <end position="111"/>
    </location>
</feature>
<evidence type="ECO:0000256" key="10">
    <source>
        <dbReference type="ARBA" id="ARBA00022741"/>
    </source>
</evidence>
<dbReference type="SUPFAM" id="SSF81653">
    <property type="entry name" value="Calcium ATPase, transduction domain A"/>
    <property type="match status" value="1"/>
</dbReference>
<keyword evidence="21" id="KW-1185">Reference proteome</keyword>
<dbReference type="InterPro" id="IPR004014">
    <property type="entry name" value="ATPase_P-typ_cation-transptr_N"/>
</dbReference>
<sequence length="912" mass="101683">MRHNWLNYGDFQILLRRVLHRNKKPKVESDISTKLSAKLLDISTKDLEILLRSLNTSIEGLSEIESEIHLEKYGLNEIARERPPKWYIQIFKTFQNPLVILLISLAIVSLMTGDIKAAVIIFIMVVFSVLLRFSQEFRSSLAAEKLREMVKTTATVSRKDQRQDIPPEMLQEYGITLHPHEAERKEISIKFLVPGDIIYLSAGDMIPADVRLITAKDLFISQGALTGESLPVEKHPTLPAGQTQSENPLELVNICFMGTNIVSGTGTAVVVQTGSNTYLGALAQTLVGQKTLSSFDKGVNGISFLLLRFMLVIAPLVFFINGLIKGNWTEAFFFALSVAVGLTPEMLPMIVTANLGRGAIAMSEKKVIVKNIDSIQSLGAMDILCTDKTGTLTQDKIILEMHLDVYGEENDEVLEYAYLNSFYQTGLKNLLDVAVLEHIELHESLKVEKDFRKIDEIPFDFIRRRMSVVVEETHHKHILICKGAVEEILQVCTQVQGNEQIVPMDESAHTQTLQLDKDLNEDGLRVIAVAYKELPPDQLTYSVVDESNLILLGFIAFLDPPKESAAQAINALNRNGIQVKILTGDNEIITRKTCKDVGLYVHHTLLGNEVEKLSDEELAEIAVTTTIFAKLSPLQKARIIQVLRRKNHIVGFLGDGINDAAALREADVGISVDTAVDIAKESADIILLEKSLLVLEAGVNEGRKTFGNIVKYIKMGTSSNFGNMFSMLGASALLPFLPMNPVQILLNNLLYDFSQTGIPFDHVDPEYLTKPRKWQINDIQKFMLYIGPMSSIFDYGTFALMWFVFGANSVEKQALFQTGWFVESLLTQTLIVHIIRTAKIPLIQSTAALPTLLVTVTIMTLGIYIPFSPIASGLGFVPLPASYFLWLGLILSSYCVLTQLVKTWFVKKYGYN</sequence>
<evidence type="ECO:0000256" key="16">
    <source>
        <dbReference type="ARBA" id="ARBA00029806"/>
    </source>
</evidence>
<dbReference type="CDD" id="cd02077">
    <property type="entry name" value="P-type_ATPase_Mg"/>
    <property type="match status" value="1"/>
</dbReference>
<evidence type="ECO:0000256" key="8">
    <source>
        <dbReference type="ARBA" id="ARBA00022553"/>
    </source>
</evidence>
<evidence type="ECO:0000256" key="9">
    <source>
        <dbReference type="ARBA" id="ARBA00022692"/>
    </source>
</evidence>
<dbReference type="EC" id="7.2.2.14" evidence="4"/>
<evidence type="ECO:0000256" key="2">
    <source>
        <dbReference type="ARBA" id="ARBA00004429"/>
    </source>
</evidence>
<evidence type="ECO:0000256" key="12">
    <source>
        <dbReference type="ARBA" id="ARBA00022842"/>
    </source>
</evidence>
<evidence type="ECO:0000256" key="3">
    <source>
        <dbReference type="ARBA" id="ARBA00008746"/>
    </source>
</evidence>
<dbReference type="InterPro" id="IPR023214">
    <property type="entry name" value="HAD_sf"/>
</dbReference>
<keyword evidence="12" id="KW-0460">Magnesium</keyword>
<keyword evidence="10" id="KW-0547">Nucleotide-binding</keyword>
<evidence type="ECO:0000256" key="7">
    <source>
        <dbReference type="ARBA" id="ARBA00022519"/>
    </source>
</evidence>
<evidence type="ECO:0000313" key="20">
    <source>
        <dbReference type="EMBL" id="MBC1302035.1"/>
    </source>
</evidence>
<comment type="similarity">
    <text evidence="3">Belongs to the cation transport ATPase (P-type) (TC 3.A.3) family. Type IIIB subfamily.</text>
</comment>
<keyword evidence="15 18" id="KW-0472">Membrane</keyword>
<dbReference type="Gene3D" id="1.20.1110.10">
    <property type="entry name" value="Calcium-transporting ATPase, transmembrane domain"/>
    <property type="match status" value="2"/>
</dbReference>
<evidence type="ECO:0000256" key="13">
    <source>
        <dbReference type="ARBA" id="ARBA00022967"/>
    </source>
</evidence>
<dbReference type="InterPro" id="IPR059000">
    <property type="entry name" value="ATPase_P-type_domA"/>
</dbReference>
<gene>
    <name evidence="20" type="primary">mgtA</name>
    <name evidence="20" type="ORF">GNE12_08915</name>
</gene>
<keyword evidence="8" id="KW-0597">Phosphoprotein</keyword>
<feature type="transmembrane region" description="Helical" evidence="18">
    <location>
        <begin position="332"/>
        <end position="356"/>
    </location>
</feature>
<proteinExistence type="inferred from homology"/>
<dbReference type="PANTHER" id="PTHR42861">
    <property type="entry name" value="CALCIUM-TRANSPORTING ATPASE"/>
    <property type="match status" value="1"/>
</dbReference>
<evidence type="ECO:0000256" key="4">
    <source>
        <dbReference type="ARBA" id="ARBA00012786"/>
    </source>
</evidence>
<dbReference type="InterPro" id="IPR001757">
    <property type="entry name" value="P_typ_ATPase"/>
</dbReference>
<keyword evidence="14 18" id="KW-1133">Transmembrane helix</keyword>